<protein>
    <recommendedName>
        <fullName evidence="5">GlyGly-CTERM sorting domain-containing protein</fullName>
    </recommendedName>
</protein>
<name>A0ABY2XJJ2_9GAMM</name>
<organism evidence="3 4">
    <name type="scientific">Alloalcanivorax gelatiniphagus</name>
    <dbReference type="NCBI Taxonomy" id="1194167"/>
    <lineage>
        <taxon>Bacteria</taxon>
        <taxon>Pseudomonadati</taxon>
        <taxon>Pseudomonadota</taxon>
        <taxon>Gammaproteobacteria</taxon>
        <taxon>Oceanospirillales</taxon>
        <taxon>Alcanivoracaceae</taxon>
        <taxon>Alloalcanivorax</taxon>
    </lineage>
</organism>
<comment type="caution">
    <text evidence="3">The sequence shown here is derived from an EMBL/GenBank/DDBJ whole genome shotgun (WGS) entry which is preliminary data.</text>
</comment>
<sequence length="467" mass="49601">MTAFSLRRTPLAVAVCSAVLCAPVGADDLFDDIAPARDLYTAGAGYVLHGFDVAALPDGHFAVVWEETNDSDDMDYVRLARFDAEGDPVGDIVTVAEDMYTSLPLRDPVVAADASGDMVVAWNVEEVTYDRDCFGVHYKRVSREDVVSEESYLNYENSGRECHVRVAMNDQGAFVLGWYATGYQVPPRYMASTFNADGTAISSSPVLVNDVFDGIILPPALTMQGDTFTLAWTGPQGRLLAQRYNVNGTALADSFRLDNDEYSGPSVSQAYPALAGDEEGGFVGFWYQAEPDGEDGADYHQLGHRWAADGTAVAALEAGDDPVRGVAGELAPISVATDGDGLILAGWSFVNIDADPMRQESRVAAFRDGQRLGDGPVTVATTGEDTEVYSDLTRVVISGDTATVLWYQQESGENAVIRARSVKVSEPAAEAPAPGGDDNGGGGSSGGASGPLVLLGLGLLALRRRLR</sequence>
<evidence type="ECO:0000256" key="1">
    <source>
        <dbReference type="SAM" id="MobiDB-lite"/>
    </source>
</evidence>
<keyword evidence="2" id="KW-0732">Signal</keyword>
<feature type="compositionally biased region" description="Low complexity" evidence="1">
    <location>
        <begin position="427"/>
        <end position="436"/>
    </location>
</feature>
<evidence type="ECO:0000313" key="4">
    <source>
        <dbReference type="Proteomes" id="UP000739180"/>
    </source>
</evidence>
<evidence type="ECO:0000313" key="3">
    <source>
        <dbReference type="EMBL" id="TMW11681.1"/>
    </source>
</evidence>
<evidence type="ECO:0000256" key="2">
    <source>
        <dbReference type="SAM" id="SignalP"/>
    </source>
</evidence>
<accession>A0ABY2XJJ2</accession>
<feature type="region of interest" description="Disordered" evidence="1">
    <location>
        <begin position="427"/>
        <end position="449"/>
    </location>
</feature>
<dbReference type="Proteomes" id="UP000739180">
    <property type="component" value="Unassembled WGS sequence"/>
</dbReference>
<feature type="signal peptide" evidence="2">
    <location>
        <begin position="1"/>
        <end position="26"/>
    </location>
</feature>
<dbReference type="RefSeq" id="WP_138773279.1">
    <property type="nucleotide sequence ID" value="NZ_VCQT01000040.1"/>
</dbReference>
<gene>
    <name evidence="3" type="ORF">FGS76_13980</name>
</gene>
<proteinExistence type="predicted"/>
<dbReference type="EMBL" id="VCQT01000040">
    <property type="protein sequence ID" value="TMW11681.1"/>
    <property type="molecule type" value="Genomic_DNA"/>
</dbReference>
<feature type="chain" id="PRO_5046957510" description="GlyGly-CTERM sorting domain-containing protein" evidence="2">
    <location>
        <begin position="27"/>
        <end position="467"/>
    </location>
</feature>
<reference evidence="3 4" key="1">
    <citation type="submission" date="2019-05" db="EMBL/GenBank/DDBJ databases">
        <title>Genome of Alcanivorax gelatiniphagus, an oil degrading marine bacteria.</title>
        <authorList>
            <person name="Kwon K.K."/>
        </authorList>
    </citation>
    <scope>NUCLEOTIDE SEQUENCE [LARGE SCALE GENOMIC DNA]</scope>
    <source>
        <strain evidence="3 4">MEBiC 08158</strain>
    </source>
</reference>
<feature type="compositionally biased region" description="Gly residues" evidence="1">
    <location>
        <begin position="437"/>
        <end position="449"/>
    </location>
</feature>
<keyword evidence="4" id="KW-1185">Reference proteome</keyword>
<evidence type="ECO:0008006" key="5">
    <source>
        <dbReference type="Google" id="ProtNLM"/>
    </source>
</evidence>